<feature type="signal peptide" evidence="1">
    <location>
        <begin position="1"/>
        <end position="20"/>
    </location>
</feature>
<dbReference type="Gene3D" id="2.60.40.10">
    <property type="entry name" value="Immunoglobulins"/>
    <property type="match status" value="1"/>
</dbReference>
<comment type="caution">
    <text evidence="2">The sequence shown here is derived from an EMBL/GenBank/DDBJ whole genome shotgun (WGS) entry which is preliminary data.</text>
</comment>
<dbReference type="Proteomes" id="UP000284379">
    <property type="component" value="Unassembled WGS sequence"/>
</dbReference>
<proteinExistence type="predicted"/>
<name>A0A413VJX4_9BACE</name>
<reference evidence="2 3" key="1">
    <citation type="submission" date="2018-08" db="EMBL/GenBank/DDBJ databases">
        <title>A genome reference for cultivated species of the human gut microbiota.</title>
        <authorList>
            <person name="Zou Y."/>
            <person name="Xue W."/>
            <person name="Luo G."/>
        </authorList>
    </citation>
    <scope>NUCLEOTIDE SEQUENCE [LARGE SCALE GENOMIC DNA]</scope>
    <source>
        <strain evidence="2 3">AM40-30BH</strain>
    </source>
</reference>
<keyword evidence="1" id="KW-0732">Signal</keyword>
<evidence type="ECO:0000313" key="3">
    <source>
        <dbReference type="Proteomes" id="UP000284379"/>
    </source>
</evidence>
<evidence type="ECO:0000313" key="2">
    <source>
        <dbReference type="EMBL" id="RHB33849.1"/>
    </source>
</evidence>
<sequence>MRYTVISFIVLLCWVFDTHAQQYHISTDHPAVTFEKENPLFLSIYSWPETLISYPVTFSPDSNVENRLELIDTRTGNPVAFQLSDKKYDNNRICSARIHFFASMSAGGGFKYVLRLGSRKMKSDHPVYIERKTDCWILGNTDFSVAIPVTATVNDNIAPAPILSVSKGEGASGRNRLYSGHKKIVSVETSVKENGELFAECLVLYRLEGGAEYRTSVKVVQGYPFVIFDEEMSGIEKQDGVFVDMEWTGFHPTHKYANWDRQKDVTVADGVPVEQPLYTSYCQEDPHWTGEGWIEQVDKEMVYRLLPFGGNSTREQVPVMTFWESGKDARELGVFVYDHNRWNDRQYGIWQPTPDLSVYFRYADQKLYFKYPVQNGTRSTAIAFTRIGETHPKVEAFNKSIDDIAANGGKDHSAEMVFRYTMMLHRQYALLNLDKVKNWVLEYPREAKRPENPFAKRPKETSADRFYKQMVTSPMAYYMTGMNSFPGIHSISHRPVYSQWVQDYLTCYKDLSDEQRRTVEALFLLAGYVNMLEPMNAIRTSLAGTANMAADGWAVTGQTAFLFPEHPMAKEWADFFEKSIEVYGLFYTRPEVSSYESKGGRWVESLGVYNWAYLRPTVHSNIALELFDGKNRFADSHMAERARWMVDMVTSGRAYPPHGAHGGGRLVPRYAPVYELGNWLQYYDPLVAENLRWLGAIGEDVEEKANDTKWVEVHKNMHQTKDTGTNPHLKSCKYTGHGIVLRAGVDSDEELSIHLNQIDKGPNYRWGHQGQGNAGGIYFYAQDKVYTGHENEAVGDHTQNNTDGVTNFGVMKNGTFCNIGMNELVAPLYDLEIAQMAEVRSAEGKDSFAWPEYVSRSILLVGTDYFLIYDQTGTNWRAFNRFSWFTRKEDEFPKIVFMDKVRPEYWTTAGTAKSKGFYRDGVGSLLTLVTHKKESVRVLDGKLTVPALLAGNDVYEFVPDKSRTPKGIVQIATDKSRDIIFRDSDPIAWHSDSVTFKGEAGMVRRMKNGDLQLALFKGSEIAADGLGIRLTGETETAIALTRFVSGDCKGRLKSDGQVTLTLTGVKGGKLYIDGVMYKGNIAGVKLPTGEHSIEYTAKEPVPVPTTIEDVVYAKAGNMVYLSKPQSVSKVRMELSKDGGKSWEVSGTTTKTIYMLPKLADGKYHVRAVSVNGKKEAASACEYPVYISKSPSHYPEGLKLQLDSGRIDLSWGQVLGTEVYRVYRRKLGEKEFLKVYEGKATSFADEQLQGVVPAFSLPGSLDNADADRSGIIVYEYTVTALNGNGESAMAPVVNSDPASWANWYPSTELKFKRRSAFWMEPYVPANAIPGKYYPD</sequence>
<dbReference type="EMBL" id="QSGO01000013">
    <property type="protein sequence ID" value="RHB33849.1"/>
    <property type="molecule type" value="Genomic_DNA"/>
</dbReference>
<feature type="chain" id="PRO_5019433605" description="Fibronectin type-III domain-containing protein" evidence="1">
    <location>
        <begin position="21"/>
        <end position="1334"/>
    </location>
</feature>
<evidence type="ECO:0000256" key="1">
    <source>
        <dbReference type="SAM" id="SignalP"/>
    </source>
</evidence>
<protein>
    <recommendedName>
        <fullName evidence="4">Fibronectin type-III domain-containing protein</fullName>
    </recommendedName>
</protein>
<accession>A0A413VJX4</accession>
<evidence type="ECO:0008006" key="4">
    <source>
        <dbReference type="Google" id="ProtNLM"/>
    </source>
</evidence>
<organism evidence="2 3">
    <name type="scientific">Bacteroides nordii</name>
    <dbReference type="NCBI Taxonomy" id="291645"/>
    <lineage>
        <taxon>Bacteria</taxon>
        <taxon>Pseudomonadati</taxon>
        <taxon>Bacteroidota</taxon>
        <taxon>Bacteroidia</taxon>
        <taxon>Bacteroidales</taxon>
        <taxon>Bacteroidaceae</taxon>
        <taxon>Bacteroides</taxon>
    </lineage>
</organism>
<gene>
    <name evidence="2" type="ORF">DW888_15290</name>
</gene>
<dbReference type="InterPro" id="IPR013783">
    <property type="entry name" value="Ig-like_fold"/>
</dbReference>
<dbReference type="RefSeq" id="WP_122201901.1">
    <property type="nucleotide sequence ID" value="NZ_CABJFV010000013.1"/>
</dbReference>